<gene>
    <name evidence="2" type="ORF">UFOVP538_12</name>
</gene>
<feature type="transmembrane region" description="Helical" evidence="1">
    <location>
        <begin position="6"/>
        <end position="27"/>
    </location>
</feature>
<keyword evidence="1" id="KW-0472">Membrane</keyword>
<reference evidence="2" key="1">
    <citation type="submission" date="2020-04" db="EMBL/GenBank/DDBJ databases">
        <authorList>
            <person name="Chiriac C."/>
            <person name="Salcher M."/>
            <person name="Ghai R."/>
            <person name="Kavagutti S V."/>
        </authorList>
    </citation>
    <scope>NUCLEOTIDE SEQUENCE</scope>
</reference>
<name>A0A6J5MVV1_9CAUD</name>
<evidence type="ECO:0000313" key="2">
    <source>
        <dbReference type="EMBL" id="CAB4149216.1"/>
    </source>
</evidence>
<evidence type="ECO:0000256" key="1">
    <source>
        <dbReference type="SAM" id="Phobius"/>
    </source>
</evidence>
<accession>A0A6J5MVV1</accession>
<keyword evidence="1" id="KW-0812">Transmembrane</keyword>
<proteinExistence type="predicted"/>
<dbReference type="EMBL" id="LR796514">
    <property type="protein sequence ID" value="CAB4149216.1"/>
    <property type="molecule type" value="Genomic_DNA"/>
</dbReference>
<keyword evidence="1" id="KW-1133">Transmembrane helix</keyword>
<sequence length="51" mass="5959">MFDPSFGDLVVMFLMAGLYFHLGRTVGIRVGYLKGRKAVRDYYETKERVRV</sequence>
<protein>
    <submittedName>
        <fullName evidence="2">Uncharacterized protein</fullName>
    </submittedName>
</protein>
<organism evidence="2">
    <name type="scientific">uncultured Caudovirales phage</name>
    <dbReference type="NCBI Taxonomy" id="2100421"/>
    <lineage>
        <taxon>Viruses</taxon>
        <taxon>Duplodnaviria</taxon>
        <taxon>Heunggongvirae</taxon>
        <taxon>Uroviricota</taxon>
        <taxon>Caudoviricetes</taxon>
        <taxon>Peduoviridae</taxon>
        <taxon>Maltschvirus</taxon>
        <taxon>Maltschvirus maltsch</taxon>
    </lineage>
</organism>